<proteinExistence type="predicted"/>
<dbReference type="Proteomes" id="UP000053766">
    <property type="component" value="Unassembled WGS sequence"/>
</dbReference>
<accession>A0A0D8X822</accession>
<sequence length="94" mass="10227">MLLALIECSAEHPSPAQPHYLVFQSGPHFNIDINTVAHTTVSLSLVKHRQCSSKEGKIEFNLSKGGAESVLNQVKKGAIRATPLTDFEEIKAEA</sequence>
<protein>
    <submittedName>
        <fullName evidence="1">Uncharacterized protein</fullName>
    </submittedName>
</protein>
<keyword evidence="2" id="KW-1185">Reference proteome</keyword>
<reference evidence="1 2" key="1">
    <citation type="submission" date="2013-11" db="EMBL/GenBank/DDBJ databases">
        <title>Draft genome of the bovine lungworm Dictyocaulus viviparus.</title>
        <authorList>
            <person name="Mitreva M."/>
        </authorList>
    </citation>
    <scope>NUCLEOTIDE SEQUENCE [LARGE SCALE GENOMIC DNA]</scope>
    <source>
        <strain evidence="1 2">HannoverDv2000</strain>
    </source>
</reference>
<evidence type="ECO:0000313" key="2">
    <source>
        <dbReference type="Proteomes" id="UP000053766"/>
    </source>
</evidence>
<dbReference type="AlphaFoldDB" id="A0A0D8X822"/>
<name>A0A0D8X822_DICVI</name>
<gene>
    <name evidence="1" type="ORF">DICVIV_13342</name>
</gene>
<evidence type="ECO:0000313" key="1">
    <source>
        <dbReference type="EMBL" id="KJH40700.1"/>
    </source>
</evidence>
<organism evidence="1 2">
    <name type="scientific">Dictyocaulus viviparus</name>
    <name type="common">Bovine lungworm</name>
    <dbReference type="NCBI Taxonomy" id="29172"/>
    <lineage>
        <taxon>Eukaryota</taxon>
        <taxon>Metazoa</taxon>
        <taxon>Ecdysozoa</taxon>
        <taxon>Nematoda</taxon>
        <taxon>Chromadorea</taxon>
        <taxon>Rhabditida</taxon>
        <taxon>Rhabditina</taxon>
        <taxon>Rhabditomorpha</taxon>
        <taxon>Strongyloidea</taxon>
        <taxon>Metastrongylidae</taxon>
        <taxon>Dictyocaulus</taxon>
    </lineage>
</organism>
<reference evidence="2" key="2">
    <citation type="journal article" date="2016" name="Sci. Rep.">
        <title>Dictyocaulus viviparus genome, variome and transcriptome elucidate lungworm biology and support future intervention.</title>
        <authorList>
            <person name="McNulty S.N."/>
            <person name="Strube C."/>
            <person name="Rosa B.A."/>
            <person name="Martin J.C."/>
            <person name="Tyagi R."/>
            <person name="Choi Y.J."/>
            <person name="Wang Q."/>
            <person name="Hallsworth Pepin K."/>
            <person name="Zhang X."/>
            <person name="Ozersky P."/>
            <person name="Wilson R.K."/>
            <person name="Sternberg P.W."/>
            <person name="Gasser R.B."/>
            <person name="Mitreva M."/>
        </authorList>
    </citation>
    <scope>NUCLEOTIDE SEQUENCE [LARGE SCALE GENOMIC DNA]</scope>
    <source>
        <strain evidence="2">HannoverDv2000</strain>
    </source>
</reference>
<dbReference type="EMBL" id="KN717047">
    <property type="protein sequence ID" value="KJH40700.1"/>
    <property type="molecule type" value="Genomic_DNA"/>
</dbReference>